<keyword evidence="2" id="KW-1185">Reference proteome</keyword>
<sequence>MNLATNQSRNTAELVLELVLGDLTNYLRLSGARSWLQGGLDGAQDVSSRFAHLAAHLIECILATARMMRFNADLISSAVPGADFTKTSSWFQGGSVTQQVDELCDHFETCCYESHLAYAETLQFTIGLISIIFPGLDVPDEDLVDRRTWPPELSTDDAQAIPSCRTELNIAATYAKQQPPPGEVYFQCKLLKALLHVYACFSTVFKKHRSKLFCKCNAFFS</sequence>
<proteinExistence type="predicted"/>
<name>A0A6A2ZNN6_HIBSY</name>
<organism evidence="1 2">
    <name type="scientific">Hibiscus syriacus</name>
    <name type="common">Rose of Sharon</name>
    <dbReference type="NCBI Taxonomy" id="106335"/>
    <lineage>
        <taxon>Eukaryota</taxon>
        <taxon>Viridiplantae</taxon>
        <taxon>Streptophyta</taxon>
        <taxon>Embryophyta</taxon>
        <taxon>Tracheophyta</taxon>
        <taxon>Spermatophyta</taxon>
        <taxon>Magnoliopsida</taxon>
        <taxon>eudicotyledons</taxon>
        <taxon>Gunneridae</taxon>
        <taxon>Pentapetalae</taxon>
        <taxon>rosids</taxon>
        <taxon>malvids</taxon>
        <taxon>Malvales</taxon>
        <taxon>Malvaceae</taxon>
        <taxon>Malvoideae</taxon>
        <taxon>Hibiscus</taxon>
    </lineage>
</organism>
<protein>
    <submittedName>
        <fullName evidence="1">Uncharacterized protein</fullName>
    </submittedName>
</protein>
<gene>
    <name evidence="1" type="ORF">F3Y22_tig00110833pilonHSYRG00188</name>
</gene>
<accession>A0A6A2ZNN6</accession>
<evidence type="ECO:0000313" key="2">
    <source>
        <dbReference type="Proteomes" id="UP000436088"/>
    </source>
</evidence>
<dbReference type="AlphaFoldDB" id="A0A6A2ZNN6"/>
<dbReference type="EMBL" id="VEPZ02001133">
    <property type="protein sequence ID" value="KAE8692505.1"/>
    <property type="molecule type" value="Genomic_DNA"/>
</dbReference>
<reference evidence="1" key="1">
    <citation type="submission" date="2019-09" db="EMBL/GenBank/DDBJ databases">
        <title>Draft genome information of white flower Hibiscus syriacus.</title>
        <authorList>
            <person name="Kim Y.-M."/>
        </authorList>
    </citation>
    <scope>NUCLEOTIDE SEQUENCE [LARGE SCALE GENOMIC DNA]</scope>
    <source>
        <strain evidence="1">YM2019G1</strain>
    </source>
</reference>
<comment type="caution">
    <text evidence="1">The sequence shown here is derived from an EMBL/GenBank/DDBJ whole genome shotgun (WGS) entry which is preliminary data.</text>
</comment>
<evidence type="ECO:0000313" key="1">
    <source>
        <dbReference type="EMBL" id="KAE8692505.1"/>
    </source>
</evidence>
<dbReference type="Proteomes" id="UP000436088">
    <property type="component" value="Unassembled WGS sequence"/>
</dbReference>